<evidence type="ECO:0000313" key="2">
    <source>
        <dbReference type="Proteomes" id="UP000828390"/>
    </source>
</evidence>
<gene>
    <name evidence="1" type="ORF">DPMN_186906</name>
</gene>
<reference evidence="1" key="1">
    <citation type="journal article" date="2019" name="bioRxiv">
        <title>The Genome of the Zebra Mussel, Dreissena polymorpha: A Resource for Invasive Species Research.</title>
        <authorList>
            <person name="McCartney M.A."/>
            <person name="Auch B."/>
            <person name="Kono T."/>
            <person name="Mallez S."/>
            <person name="Zhang Y."/>
            <person name="Obille A."/>
            <person name="Becker A."/>
            <person name="Abrahante J.E."/>
            <person name="Garbe J."/>
            <person name="Badalamenti J.P."/>
            <person name="Herman A."/>
            <person name="Mangelson H."/>
            <person name="Liachko I."/>
            <person name="Sullivan S."/>
            <person name="Sone E.D."/>
            <person name="Koren S."/>
            <person name="Silverstein K.A.T."/>
            <person name="Beckman K.B."/>
            <person name="Gohl D.M."/>
        </authorList>
    </citation>
    <scope>NUCLEOTIDE SEQUENCE</scope>
    <source>
        <strain evidence="1">Duluth1</strain>
        <tissue evidence="1">Whole animal</tissue>
    </source>
</reference>
<accession>A0A9D4I8K7</accession>
<protein>
    <submittedName>
        <fullName evidence="1">Uncharacterized protein</fullName>
    </submittedName>
</protein>
<dbReference type="EMBL" id="JAIWYP010000010">
    <property type="protein sequence ID" value="KAH3752290.1"/>
    <property type="molecule type" value="Genomic_DNA"/>
</dbReference>
<organism evidence="1 2">
    <name type="scientific">Dreissena polymorpha</name>
    <name type="common">Zebra mussel</name>
    <name type="synonym">Mytilus polymorpha</name>
    <dbReference type="NCBI Taxonomy" id="45954"/>
    <lineage>
        <taxon>Eukaryota</taxon>
        <taxon>Metazoa</taxon>
        <taxon>Spiralia</taxon>
        <taxon>Lophotrochozoa</taxon>
        <taxon>Mollusca</taxon>
        <taxon>Bivalvia</taxon>
        <taxon>Autobranchia</taxon>
        <taxon>Heteroconchia</taxon>
        <taxon>Euheterodonta</taxon>
        <taxon>Imparidentia</taxon>
        <taxon>Neoheterodontei</taxon>
        <taxon>Myida</taxon>
        <taxon>Dreissenoidea</taxon>
        <taxon>Dreissenidae</taxon>
        <taxon>Dreissena</taxon>
    </lineage>
</organism>
<proteinExistence type="predicted"/>
<dbReference type="Proteomes" id="UP000828390">
    <property type="component" value="Unassembled WGS sequence"/>
</dbReference>
<keyword evidence="2" id="KW-1185">Reference proteome</keyword>
<dbReference type="AlphaFoldDB" id="A0A9D4I8K7"/>
<sequence length="67" mass="7716">MRGPNRYVNTKLNPADASPPEVCLLTKDSGKMDGLKRHHFCFRIKTNGLLHRRRLVGSMQMVQKLRP</sequence>
<name>A0A9D4I8K7_DREPO</name>
<evidence type="ECO:0000313" key="1">
    <source>
        <dbReference type="EMBL" id="KAH3752290.1"/>
    </source>
</evidence>
<comment type="caution">
    <text evidence="1">The sequence shown here is derived from an EMBL/GenBank/DDBJ whole genome shotgun (WGS) entry which is preliminary data.</text>
</comment>
<reference evidence="1" key="2">
    <citation type="submission" date="2020-11" db="EMBL/GenBank/DDBJ databases">
        <authorList>
            <person name="McCartney M.A."/>
            <person name="Auch B."/>
            <person name="Kono T."/>
            <person name="Mallez S."/>
            <person name="Becker A."/>
            <person name="Gohl D.M."/>
            <person name="Silverstein K.A.T."/>
            <person name="Koren S."/>
            <person name="Bechman K.B."/>
            <person name="Herman A."/>
            <person name="Abrahante J.E."/>
            <person name="Garbe J."/>
        </authorList>
    </citation>
    <scope>NUCLEOTIDE SEQUENCE</scope>
    <source>
        <strain evidence="1">Duluth1</strain>
        <tissue evidence="1">Whole animal</tissue>
    </source>
</reference>